<feature type="transmembrane region" description="Helical" evidence="2">
    <location>
        <begin position="150"/>
        <end position="172"/>
    </location>
</feature>
<proteinExistence type="predicted"/>
<feature type="transmembrane region" description="Helical" evidence="2">
    <location>
        <begin position="280"/>
        <end position="301"/>
    </location>
</feature>
<keyword evidence="2" id="KW-1133">Transmembrane helix</keyword>
<feature type="region of interest" description="Disordered" evidence="1">
    <location>
        <begin position="1"/>
        <end position="42"/>
    </location>
</feature>
<feature type="transmembrane region" description="Helical" evidence="2">
    <location>
        <begin position="239"/>
        <end position="260"/>
    </location>
</feature>
<keyword evidence="2" id="KW-0472">Membrane</keyword>
<feature type="transmembrane region" description="Helical" evidence="2">
    <location>
        <begin position="184"/>
        <end position="208"/>
    </location>
</feature>
<evidence type="ECO:0000313" key="3">
    <source>
        <dbReference type="Proteomes" id="UP000035681"/>
    </source>
</evidence>
<feature type="transmembrane region" description="Helical" evidence="2">
    <location>
        <begin position="60"/>
        <end position="81"/>
    </location>
</feature>
<accession>A0AAF5DEW1</accession>
<name>A0AAF5DEW1_STRER</name>
<feature type="transmembrane region" description="Helical" evidence="2">
    <location>
        <begin position="102"/>
        <end position="121"/>
    </location>
</feature>
<evidence type="ECO:0000256" key="2">
    <source>
        <dbReference type="SAM" id="Phobius"/>
    </source>
</evidence>
<feature type="compositionally biased region" description="Gly residues" evidence="1">
    <location>
        <begin position="16"/>
        <end position="25"/>
    </location>
</feature>
<feature type="compositionally biased region" description="Gly residues" evidence="1">
    <location>
        <begin position="376"/>
        <end position="395"/>
    </location>
</feature>
<reference evidence="4" key="1">
    <citation type="submission" date="2024-02" db="UniProtKB">
        <authorList>
            <consortium name="WormBaseParasite"/>
        </authorList>
    </citation>
    <scope>IDENTIFICATION</scope>
</reference>
<dbReference type="Proteomes" id="UP000035681">
    <property type="component" value="Unplaced"/>
</dbReference>
<keyword evidence="2" id="KW-0812">Transmembrane</keyword>
<dbReference type="Gene3D" id="1.20.1070.10">
    <property type="entry name" value="Rhodopsin 7-helix transmembrane proteins"/>
    <property type="match status" value="1"/>
</dbReference>
<keyword evidence="3" id="KW-1185">Reference proteome</keyword>
<feature type="region of interest" description="Disordered" evidence="1">
    <location>
        <begin position="376"/>
        <end position="408"/>
    </location>
</feature>
<dbReference type="WBParaSite" id="TCONS_00011539.p1">
    <property type="protein sequence ID" value="TCONS_00011539.p1"/>
    <property type="gene ID" value="XLOC_006074"/>
</dbReference>
<dbReference type="SUPFAM" id="SSF81321">
    <property type="entry name" value="Family A G protein-coupled receptor-like"/>
    <property type="match status" value="1"/>
</dbReference>
<sequence>GGGGGGAAYDEPPHDGAGGQAGAGAGAAHPQPPPPDEDPNKKALDDEARAKTIAEAVKNFIFNISFLRCNLIIMIKFILYFNKMNLKYLILFASNIFYKKKFLLQNTVYKLILLLSIFEFLSEISHFSSGISSILNRSIPIFLERFLGSLLQTSFMLTILTTFFLTLNRFYIFFRNILPEINNLLPIKIITIIITIAFGISLFVTYLFHEYGLQYNIDICSWHYIMDQVDPIPIFKFEYIYTLTILTICFVFYIVIFLKISSQRFINNKSRIFSSSDIRILIHIIFIFLFILILETLWWYLRLWFDDFLLTSIILNYAWIVSSGMNTILNIIFISQIFNEFLRIITCQNFKVFKNDNKSRIKILTVKNISEKAGAGGGQAGAGGGQAGGGGGGGAHPQPSPPDEDPNKKALVDAARAKIIAEAVMNFIVMY</sequence>
<feature type="transmembrane region" description="Helical" evidence="2">
    <location>
        <begin position="313"/>
        <end position="334"/>
    </location>
</feature>
<evidence type="ECO:0000313" key="4">
    <source>
        <dbReference type="WBParaSite" id="TCONS_00011539.p1"/>
    </source>
</evidence>
<dbReference type="AlphaFoldDB" id="A0AAF5DEW1"/>
<organism evidence="3 4">
    <name type="scientific">Strongyloides stercoralis</name>
    <name type="common">Threadworm</name>
    <dbReference type="NCBI Taxonomy" id="6248"/>
    <lineage>
        <taxon>Eukaryota</taxon>
        <taxon>Metazoa</taxon>
        <taxon>Ecdysozoa</taxon>
        <taxon>Nematoda</taxon>
        <taxon>Chromadorea</taxon>
        <taxon>Rhabditida</taxon>
        <taxon>Tylenchina</taxon>
        <taxon>Panagrolaimomorpha</taxon>
        <taxon>Strongyloidoidea</taxon>
        <taxon>Strongyloididae</taxon>
        <taxon>Strongyloides</taxon>
    </lineage>
</organism>
<protein>
    <submittedName>
        <fullName evidence="4">G_PROTEIN_RECEP_F1_2 domain-containing protein</fullName>
    </submittedName>
</protein>
<evidence type="ECO:0000256" key="1">
    <source>
        <dbReference type="SAM" id="MobiDB-lite"/>
    </source>
</evidence>